<dbReference type="Proteomes" id="UP000784294">
    <property type="component" value="Unassembled WGS sequence"/>
</dbReference>
<evidence type="ECO:0000313" key="3">
    <source>
        <dbReference type="Proteomes" id="UP000784294"/>
    </source>
</evidence>
<feature type="non-terminal residue" evidence="2">
    <location>
        <position position="1"/>
    </location>
</feature>
<sequence>FLGSSKANSRIHFSSRYSNVVKNTLLPLIDFYSTGWVLIDRSGKHFGTILNYLRDGSAALPDSRQDLEELLAEARFFCIEGLRNSCEETLTRLPSIDDAFPRASIVIVKYPKAARALLASTTKSVAILCNLMLRLKEFQFDLHSERLISL</sequence>
<keyword evidence="3" id="KW-1185">Reference proteome</keyword>
<dbReference type="AlphaFoldDB" id="A0A3S5B744"/>
<feature type="domain" description="BTB" evidence="1">
    <location>
        <begin position="7"/>
        <end position="94"/>
    </location>
</feature>
<evidence type="ECO:0000259" key="1">
    <source>
        <dbReference type="SMART" id="SM00225"/>
    </source>
</evidence>
<gene>
    <name evidence="2" type="ORF">PXEA_LOCUS8415</name>
</gene>
<dbReference type="InterPro" id="IPR011333">
    <property type="entry name" value="SKP1/BTB/POZ_sf"/>
</dbReference>
<dbReference type="SUPFAM" id="SSF54695">
    <property type="entry name" value="POZ domain"/>
    <property type="match status" value="1"/>
</dbReference>
<accession>A0A3S5B744</accession>
<dbReference type="InterPro" id="IPR003131">
    <property type="entry name" value="T1-type_BTB"/>
</dbReference>
<protein>
    <recommendedName>
        <fullName evidence="1">BTB domain-containing protein</fullName>
    </recommendedName>
</protein>
<proteinExistence type="predicted"/>
<dbReference type="Gene3D" id="3.30.710.10">
    <property type="entry name" value="Potassium Channel Kv1.1, Chain A"/>
    <property type="match status" value="1"/>
</dbReference>
<dbReference type="InterPro" id="IPR000210">
    <property type="entry name" value="BTB/POZ_dom"/>
</dbReference>
<dbReference type="EMBL" id="CAAALY010022993">
    <property type="protein sequence ID" value="VEL14975.1"/>
    <property type="molecule type" value="Genomic_DNA"/>
</dbReference>
<comment type="caution">
    <text evidence="2">The sequence shown here is derived from an EMBL/GenBank/DDBJ whole genome shotgun (WGS) entry which is preliminary data.</text>
</comment>
<dbReference type="Pfam" id="PF02214">
    <property type="entry name" value="BTB_2"/>
    <property type="match status" value="1"/>
</dbReference>
<reference evidence="2" key="1">
    <citation type="submission" date="2018-11" db="EMBL/GenBank/DDBJ databases">
        <authorList>
            <consortium name="Pathogen Informatics"/>
        </authorList>
    </citation>
    <scope>NUCLEOTIDE SEQUENCE</scope>
</reference>
<dbReference type="PANTHER" id="PTHR11145:SF8">
    <property type="entry name" value="RE57120P"/>
    <property type="match status" value="1"/>
</dbReference>
<dbReference type="OrthoDB" id="2333377at2759"/>
<evidence type="ECO:0000313" key="2">
    <source>
        <dbReference type="EMBL" id="VEL14975.1"/>
    </source>
</evidence>
<dbReference type="PANTHER" id="PTHR11145">
    <property type="entry name" value="BTB/POZ DOMAIN-CONTAINING ADAPTER FOR CUL3-MEDIATED RHOA DEGRADATION PROTEIN FAMILY MEMBER"/>
    <property type="match status" value="1"/>
</dbReference>
<dbReference type="InterPro" id="IPR045068">
    <property type="entry name" value="BACURD1-3"/>
</dbReference>
<dbReference type="GO" id="GO:0051260">
    <property type="term" value="P:protein homooligomerization"/>
    <property type="evidence" value="ECO:0007669"/>
    <property type="project" value="InterPro"/>
</dbReference>
<dbReference type="SMART" id="SM00225">
    <property type="entry name" value="BTB"/>
    <property type="match status" value="1"/>
</dbReference>
<organism evidence="2 3">
    <name type="scientific">Protopolystoma xenopodis</name>
    <dbReference type="NCBI Taxonomy" id="117903"/>
    <lineage>
        <taxon>Eukaryota</taxon>
        <taxon>Metazoa</taxon>
        <taxon>Spiralia</taxon>
        <taxon>Lophotrochozoa</taxon>
        <taxon>Platyhelminthes</taxon>
        <taxon>Monogenea</taxon>
        <taxon>Polyopisthocotylea</taxon>
        <taxon>Polystomatidea</taxon>
        <taxon>Polystomatidae</taxon>
        <taxon>Protopolystoma</taxon>
    </lineage>
</organism>
<name>A0A3S5B744_9PLAT</name>